<proteinExistence type="inferred from homology"/>
<feature type="domain" description="Rad21/Rec8-like protein N-terminal" evidence="10">
    <location>
        <begin position="1"/>
        <end position="101"/>
    </location>
</feature>
<comment type="subunit">
    <text evidence="7">Component of the cohesin complex.</text>
</comment>
<comment type="subcellular location">
    <subcellularLocation>
        <location evidence="1">Nucleus</location>
    </subcellularLocation>
</comment>
<protein>
    <submittedName>
        <fullName evidence="11">Sister chromatid cohesion 1 protein 3-like</fullName>
    </submittedName>
</protein>
<feature type="region of interest" description="Disordered" evidence="8">
    <location>
        <begin position="158"/>
        <end position="261"/>
    </location>
</feature>
<reference evidence="11 12" key="1">
    <citation type="journal article" date="2014" name="Am. J. Bot.">
        <title>Genome assembly and annotation for red clover (Trifolium pratense; Fabaceae).</title>
        <authorList>
            <person name="Istvanek J."/>
            <person name="Jaros M."/>
            <person name="Krenek A."/>
            <person name="Repkova J."/>
        </authorList>
    </citation>
    <scope>NUCLEOTIDE SEQUENCE [LARGE SCALE GENOMIC DNA]</scope>
    <source>
        <strain evidence="12">cv. Tatra</strain>
        <tissue evidence="11">Young leaves</tissue>
    </source>
</reference>
<reference evidence="11 12" key="2">
    <citation type="journal article" date="2017" name="Front. Plant Sci.">
        <title>Gene Classification and Mining of Molecular Markers Useful in Red Clover (Trifolium pratense) Breeding.</title>
        <authorList>
            <person name="Istvanek J."/>
            <person name="Dluhosova J."/>
            <person name="Dluhos P."/>
            <person name="Patkova L."/>
            <person name="Nedelnik J."/>
            <person name="Repkova J."/>
        </authorList>
    </citation>
    <scope>NUCLEOTIDE SEQUENCE [LARGE SCALE GENOMIC DNA]</scope>
    <source>
        <strain evidence="12">cv. Tatra</strain>
        <tissue evidence="11">Young leaves</tissue>
    </source>
</reference>
<dbReference type="GO" id="GO:0003682">
    <property type="term" value="F:chromatin binding"/>
    <property type="evidence" value="ECO:0007669"/>
    <property type="project" value="TreeGrafter"/>
</dbReference>
<evidence type="ECO:0000256" key="7">
    <source>
        <dbReference type="ARBA" id="ARBA00064543"/>
    </source>
</evidence>
<feature type="region of interest" description="Disordered" evidence="8">
    <location>
        <begin position="301"/>
        <end position="321"/>
    </location>
</feature>
<dbReference type="InterPro" id="IPR006909">
    <property type="entry name" value="Rad21/Rec8_C_eu"/>
</dbReference>
<name>A0A2K3P348_TRIPR</name>
<dbReference type="SUPFAM" id="SSF46785">
    <property type="entry name" value="Winged helix' DNA-binding domain"/>
    <property type="match status" value="1"/>
</dbReference>
<dbReference type="Proteomes" id="UP000236291">
    <property type="component" value="Unassembled WGS sequence"/>
</dbReference>
<evidence type="ECO:0000256" key="6">
    <source>
        <dbReference type="ARBA" id="ARBA00023242"/>
    </source>
</evidence>
<dbReference type="Pfam" id="PF04825">
    <property type="entry name" value="Rad21_Rec8_N"/>
    <property type="match status" value="1"/>
</dbReference>
<comment type="similarity">
    <text evidence="2">Belongs to the rad21 family.</text>
</comment>
<dbReference type="InterPro" id="IPR006910">
    <property type="entry name" value="Rad21_Rec8_N"/>
</dbReference>
<dbReference type="GO" id="GO:1990414">
    <property type="term" value="P:replication-born double-strand break repair via sister chromatid exchange"/>
    <property type="evidence" value="ECO:0007669"/>
    <property type="project" value="TreeGrafter"/>
</dbReference>
<evidence type="ECO:0000256" key="4">
    <source>
        <dbReference type="ARBA" id="ARBA00022776"/>
    </source>
</evidence>
<evidence type="ECO:0000313" key="12">
    <source>
        <dbReference type="Proteomes" id="UP000236291"/>
    </source>
</evidence>
<dbReference type="Gene3D" id="1.10.10.580">
    <property type="entry name" value="Structural maintenance of chromosome 1. Chain E"/>
    <property type="match status" value="1"/>
</dbReference>
<accession>A0A2K3P348</accession>
<dbReference type="GO" id="GO:0008278">
    <property type="term" value="C:cohesin complex"/>
    <property type="evidence" value="ECO:0007669"/>
    <property type="project" value="InterPro"/>
</dbReference>
<comment type="caution">
    <text evidence="11">The sequence shown here is derived from an EMBL/GenBank/DDBJ whole genome shotgun (WGS) entry which is preliminary data.</text>
</comment>
<dbReference type="PANTHER" id="PTHR12585">
    <property type="entry name" value="SCC1 / RAD21 FAMILY MEMBER"/>
    <property type="match status" value="1"/>
</dbReference>
<dbReference type="InterPro" id="IPR036390">
    <property type="entry name" value="WH_DNA-bd_sf"/>
</dbReference>
<sequence length="723" mass="81003">MFYSQTFLARKGPLSTVWIAAHLQHRLKKSQWASTDIPSTVQHIMDPGVPIALRMSAHLLLGVVRIYSKKVDYLLNDCNAVRTVLYKVFPSMPNNTLPEDARQAPVHSITMPATFDLDMLDVDYEIDTNGSEDVHMRTYEEITITDENYVIPRFDEGERFGDLNEQPPPDSEAPTTEVIIPQSPSTNEAMPVDVQDGSPSTRRESHTGDDNQHIFQDPNTKETMPVEAFRNPSNDHDTIGNLPDPGSNDTEPNRDFNPTVNEEDPIVEVTEVRVETPQVQPTGPPTPVSIQEGASDAHVNGGEISQQTAGGHGSFDFGMIPSPQIEQRQDQGQDQGNQRGRKRKFIDDAIVLTNEFMRKNLNDTRKIRRKRKDVTTLGNWELKSKRLKEDVFDQPLFTGLCKELINIHKREYILSKPHLVISEEDHPDNTTRTSPINEIADEPIPDAPEIIGNGNPPPNPGVEDIERMRSDANASPPIIPTHSIDTEPVIEDTTYKSPVRRDDATPSVSETVEIPSYGATSPRARVSEIGTPSTYQDTIIHDYDIPDTNRLINSPEKEDLYFLEEDNNTPATSSSQSTNKSISTLSGRSRGVAQYLKDYSPCTPIPEHPAEDLSLNKILDGKTRKIAARMFFEVLVLKTHDLIDVKQEEPYGDPIRTSMQVAGFTRSKQNSEISVVARGWFTFPVTTSATVDSSGVVVRTYLDCERSWRCMLNLVESDEFDFT</sequence>
<keyword evidence="6" id="KW-0539">Nucleus</keyword>
<organism evidence="11 12">
    <name type="scientific">Trifolium pratense</name>
    <name type="common">Red clover</name>
    <dbReference type="NCBI Taxonomy" id="57577"/>
    <lineage>
        <taxon>Eukaryota</taxon>
        <taxon>Viridiplantae</taxon>
        <taxon>Streptophyta</taxon>
        <taxon>Embryophyta</taxon>
        <taxon>Tracheophyta</taxon>
        <taxon>Spermatophyta</taxon>
        <taxon>Magnoliopsida</taxon>
        <taxon>eudicotyledons</taxon>
        <taxon>Gunneridae</taxon>
        <taxon>Pentapetalae</taxon>
        <taxon>rosids</taxon>
        <taxon>fabids</taxon>
        <taxon>Fabales</taxon>
        <taxon>Fabaceae</taxon>
        <taxon>Papilionoideae</taxon>
        <taxon>50 kb inversion clade</taxon>
        <taxon>NPAAA clade</taxon>
        <taxon>Hologalegina</taxon>
        <taxon>IRL clade</taxon>
        <taxon>Trifolieae</taxon>
        <taxon>Trifolium</taxon>
    </lineage>
</organism>
<evidence type="ECO:0000256" key="2">
    <source>
        <dbReference type="ARBA" id="ARBA00009870"/>
    </source>
</evidence>
<keyword evidence="3" id="KW-0132">Cell division</keyword>
<evidence type="ECO:0000259" key="10">
    <source>
        <dbReference type="Pfam" id="PF04825"/>
    </source>
</evidence>
<feature type="compositionally biased region" description="Basic and acidic residues" evidence="8">
    <location>
        <begin position="201"/>
        <end position="212"/>
    </location>
</feature>
<dbReference type="InterPro" id="IPR039781">
    <property type="entry name" value="Rad21/Rec8-like"/>
</dbReference>
<feature type="region of interest" description="Disordered" evidence="8">
    <location>
        <begin position="567"/>
        <end position="586"/>
    </location>
</feature>
<keyword evidence="5" id="KW-0159">Chromosome partition</keyword>
<dbReference type="GO" id="GO:0007062">
    <property type="term" value="P:sister chromatid cohesion"/>
    <property type="evidence" value="ECO:0007669"/>
    <property type="project" value="InterPro"/>
</dbReference>
<feature type="domain" description="Rad21/Rec8-like protein C-terminal eukaryotic" evidence="9">
    <location>
        <begin position="610"/>
        <end position="653"/>
    </location>
</feature>
<dbReference type="PANTHER" id="PTHR12585:SF55">
    <property type="entry name" value="SISTER CHROMATID COHESION 1 PROTEIN 3"/>
    <property type="match status" value="1"/>
</dbReference>
<dbReference type="AlphaFoldDB" id="A0A2K3P348"/>
<evidence type="ECO:0000259" key="9">
    <source>
        <dbReference type="Pfam" id="PF04824"/>
    </source>
</evidence>
<feature type="compositionally biased region" description="Low complexity" evidence="8">
    <location>
        <begin position="572"/>
        <end position="586"/>
    </location>
</feature>
<dbReference type="FunFam" id="1.10.10.580:FF:000002">
    <property type="entry name" value="Sister chromatid cohesion 1 protein 4"/>
    <property type="match status" value="1"/>
</dbReference>
<gene>
    <name evidence="11" type="ORF">L195_g006268</name>
</gene>
<dbReference type="GO" id="GO:0005634">
    <property type="term" value="C:nucleus"/>
    <property type="evidence" value="ECO:0007669"/>
    <property type="project" value="UniProtKB-SubCell"/>
</dbReference>
<keyword evidence="4" id="KW-0498">Mitosis</keyword>
<dbReference type="Pfam" id="PF04824">
    <property type="entry name" value="Rad21_Rec8"/>
    <property type="match status" value="1"/>
</dbReference>
<dbReference type="EMBL" id="ASHM01003325">
    <property type="protein sequence ID" value="PNY09711.1"/>
    <property type="molecule type" value="Genomic_DNA"/>
</dbReference>
<evidence type="ECO:0000313" key="11">
    <source>
        <dbReference type="EMBL" id="PNY09711.1"/>
    </source>
</evidence>
<dbReference type="GO" id="GO:0007059">
    <property type="term" value="P:chromosome segregation"/>
    <property type="evidence" value="ECO:0007669"/>
    <property type="project" value="UniProtKB-KW"/>
</dbReference>
<evidence type="ECO:0000256" key="1">
    <source>
        <dbReference type="ARBA" id="ARBA00004123"/>
    </source>
</evidence>
<evidence type="ECO:0000256" key="3">
    <source>
        <dbReference type="ARBA" id="ARBA00022618"/>
    </source>
</evidence>
<dbReference type="CDD" id="cd21793">
    <property type="entry name" value="Rad21_Rec8_M_AtSYN1-like"/>
    <property type="match status" value="1"/>
</dbReference>
<evidence type="ECO:0000256" key="8">
    <source>
        <dbReference type="SAM" id="MobiDB-lite"/>
    </source>
</evidence>
<dbReference type="STRING" id="57577.A0A2K3P348"/>
<feature type="compositionally biased region" description="Polar residues" evidence="8">
    <location>
        <begin position="213"/>
        <end position="222"/>
    </location>
</feature>
<dbReference type="InterPro" id="IPR023093">
    <property type="entry name" value="ScpA-like_C"/>
</dbReference>
<keyword evidence="4" id="KW-0131">Cell cycle</keyword>
<evidence type="ECO:0000256" key="5">
    <source>
        <dbReference type="ARBA" id="ARBA00022829"/>
    </source>
</evidence>
<dbReference type="GO" id="GO:0051301">
    <property type="term" value="P:cell division"/>
    <property type="evidence" value="ECO:0007669"/>
    <property type="project" value="UniProtKB-KW"/>
</dbReference>